<sequence>MSIFKFESYGLLAVKLLEFEQMWKRGSLTPKHVRVISAKVSEMRIVVKKFEEDMLFWMKVIKDNN</sequence>
<proteinExistence type="predicted"/>
<dbReference type="Proteomes" id="UP000242715">
    <property type="component" value="Unassembled WGS sequence"/>
</dbReference>
<protein>
    <submittedName>
        <fullName evidence="1">Uncharacterized protein</fullName>
    </submittedName>
</protein>
<gene>
    <name evidence="1" type="ORF">TSUD_105750</name>
</gene>
<name>A0A2Z6MLN9_TRISU</name>
<keyword evidence="2" id="KW-1185">Reference proteome</keyword>
<accession>A0A2Z6MLN9</accession>
<dbReference type="AlphaFoldDB" id="A0A2Z6MLN9"/>
<evidence type="ECO:0000313" key="2">
    <source>
        <dbReference type="Proteomes" id="UP000242715"/>
    </source>
</evidence>
<organism evidence="1 2">
    <name type="scientific">Trifolium subterraneum</name>
    <name type="common">Subterranean clover</name>
    <dbReference type="NCBI Taxonomy" id="3900"/>
    <lineage>
        <taxon>Eukaryota</taxon>
        <taxon>Viridiplantae</taxon>
        <taxon>Streptophyta</taxon>
        <taxon>Embryophyta</taxon>
        <taxon>Tracheophyta</taxon>
        <taxon>Spermatophyta</taxon>
        <taxon>Magnoliopsida</taxon>
        <taxon>eudicotyledons</taxon>
        <taxon>Gunneridae</taxon>
        <taxon>Pentapetalae</taxon>
        <taxon>rosids</taxon>
        <taxon>fabids</taxon>
        <taxon>Fabales</taxon>
        <taxon>Fabaceae</taxon>
        <taxon>Papilionoideae</taxon>
        <taxon>50 kb inversion clade</taxon>
        <taxon>NPAAA clade</taxon>
        <taxon>Hologalegina</taxon>
        <taxon>IRL clade</taxon>
        <taxon>Trifolieae</taxon>
        <taxon>Trifolium</taxon>
    </lineage>
</organism>
<evidence type="ECO:0000313" key="1">
    <source>
        <dbReference type="EMBL" id="GAU17076.1"/>
    </source>
</evidence>
<dbReference type="EMBL" id="DF973166">
    <property type="protein sequence ID" value="GAU17076.1"/>
    <property type="molecule type" value="Genomic_DNA"/>
</dbReference>
<reference evidence="2" key="1">
    <citation type="journal article" date="2017" name="Front. Plant Sci.">
        <title>Climate Clever Clovers: New Paradigm to Reduce the Environmental Footprint of Ruminants by Breeding Low Methanogenic Forages Utilizing Haplotype Variation.</title>
        <authorList>
            <person name="Kaur P."/>
            <person name="Appels R."/>
            <person name="Bayer P.E."/>
            <person name="Keeble-Gagnere G."/>
            <person name="Wang J."/>
            <person name="Hirakawa H."/>
            <person name="Shirasawa K."/>
            <person name="Vercoe P."/>
            <person name="Stefanova K."/>
            <person name="Durmic Z."/>
            <person name="Nichols P."/>
            <person name="Revell C."/>
            <person name="Isobe S.N."/>
            <person name="Edwards D."/>
            <person name="Erskine W."/>
        </authorList>
    </citation>
    <scope>NUCLEOTIDE SEQUENCE [LARGE SCALE GENOMIC DNA]</scope>
    <source>
        <strain evidence="2">cv. Daliak</strain>
    </source>
</reference>